<dbReference type="PIRSF" id="PIRSF009283">
    <property type="entry name" value="HPP_dOase"/>
    <property type="match status" value="1"/>
</dbReference>
<feature type="domain" description="VOC" evidence="23">
    <location>
        <begin position="181"/>
        <end position="339"/>
    </location>
</feature>
<keyword evidence="9 22" id="KW-0479">Metal-binding</keyword>
<dbReference type="GO" id="GO:0006559">
    <property type="term" value="P:L-phenylalanine catabolic process"/>
    <property type="evidence" value="ECO:0007669"/>
    <property type="project" value="UniProtKB-KW"/>
</dbReference>
<evidence type="ECO:0000256" key="2">
    <source>
        <dbReference type="ARBA" id="ARBA00004406"/>
    </source>
</evidence>
<gene>
    <name evidence="24" type="ORF">KOW79_022028</name>
</gene>
<protein>
    <recommendedName>
        <fullName evidence="7 21">4-hydroxyphenylpyruvate dioxygenase</fullName>
    </recommendedName>
</protein>
<evidence type="ECO:0000256" key="10">
    <source>
        <dbReference type="ARBA" id="ARBA00022737"/>
    </source>
</evidence>
<evidence type="ECO:0000256" key="4">
    <source>
        <dbReference type="ARBA" id="ARBA00005162"/>
    </source>
</evidence>
<dbReference type="InterPro" id="IPR041736">
    <property type="entry name" value="4OHPhenylPyrv_dOase_N"/>
</dbReference>
<dbReference type="Gene3D" id="3.10.180.10">
    <property type="entry name" value="2,3-Dihydroxybiphenyl 1,2-Dioxygenase, domain 1"/>
    <property type="match status" value="2"/>
</dbReference>
<feature type="binding site" evidence="22">
    <location>
        <position position="267"/>
    </location>
    <ligand>
        <name>Fe cation</name>
        <dbReference type="ChEBI" id="CHEBI:24875"/>
    </ligand>
</feature>
<evidence type="ECO:0000256" key="3">
    <source>
        <dbReference type="ARBA" id="ARBA00004496"/>
    </source>
</evidence>
<proteinExistence type="inferred from homology"/>
<evidence type="ECO:0000256" key="6">
    <source>
        <dbReference type="ARBA" id="ARBA00011738"/>
    </source>
</evidence>
<sequence length="395" mass="45158">MTSYAEKGEKPERGKFVRFHHLKFWVGNAKQAAAFYCVKMGFEPLAYKSLETGSRELVSHVIKQDKILFEFVSPLNPGNEEMGEHFIKHGDAVKDIAFQVEDCDFLVQKARDRGAVIVKEPWVEKDSYGKVKYAVIQTYGDTTHTLVEYLTPYKGLFLPGYHEPLFKDPLLSKLPPANLSFIDHIVGNQPDDEMLPVSDWYQKCLMFHRFWSIDDKQIHTQYSSLRSIVVTNFEETIKMPINEPAPGKKKSQIQEYVDYNGGPGVQHIALNTSNIIQAIINLKARGMEFLSTPDTYYDTLREKLKTAKIKVKEDLKTLQELKILVDFDDKGYLLQIFTKPVQDRPTLFLEVIQRNNHFGFGAGNFKSLFEAIEIDQDARGNLTALTADGSTKIFN</sequence>
<dbReference type="FunFam" id="3.10.180.10:FF:000022">
    <property type="entry name" value="4-hydroxyphenylpyruvate dioxygenase"/>
    <property type="match status" value="1"/>
</dbReference>
<keyword evidence="18" id="KW-0585">Phenylalanine catabolism</keyword>
<dbReference type="PANTHER" id="PTHR11959:SF11">
    <property type="entry name" value="4-HYDROXYPHENYLPYRUVATE DIOXYGENASE"/>
    <property type="match status" value="1"/>
</dbReference>
<comment type="subcellular location">
    <subcellularLocation>
        <location evidence="3">Cytoplasm</location>
    </subcellularLocation>
    <subcellularLocation>
        <location evidence="2">Endoplasmic reticulum membrane</location>
        <topology evidence="2">Peripheral membrane protein</topology>
    </subcellularLocation>
    <subcellularLocation>
        <location evidence="1">Golgi apparatus membrane</location>
        <topology evidence="1">Peripheral membrane protein</topology>
    </subcellularLocation>
</comment>
<dbReference type="NCBIfam" id="TIGR01263">
    <property type="entry name" value="4HPPD"/>
    <property type="match status" value="1"/>
</dbReference>
<dbReference type="GO" id="GO:0000139">
    <property type="term" value="C:Golgi membrane"/>
    <property type="evidence" value="ECO:0007669"/>
    <property type="project" value="UniProtKB-SubCell"/>
</dbReference>
<evidence type="ECO:0000256" key="12">
    <source>
        <dbReference type="ARBA" id="ARBA00022878"/>
    </source>
</evidence>
<evidence type="ECO:0000256" key="5">
    <source>
        <dbReference type="ARBA" id="ARBA00005877"/>
    </source>
</evidence>
<dbReference type="CDD" id="cd08342">
    <property type="entry name" value="HPPD_N_like"/>
    <property type="match status" value="1"/>
</dbReference>
<comment type="caution">
    <text evidence="24">The sequence shown here is derived from an EMBL/GenBank/DDBJ whole genome shotgun (WGS) entry which is preliminary data.</text>
</comment>
<evidence type="ECO:0000256" key="21">
    <source>
        <dbReference type="PIRNR" id="PIRNR009283"/>
    </source>
</evidence>
<dbReference type="GO" id="GO:0005789">
    <property type="term" value="C:endoplasmic reticulum membrane"/>
    <property type="evidence" value="ECO:0007669"/>
    <property type="project" value="UniProtKB-SubCell"/>
</dbReference>
<evidence type="ECO:0000256" key="8">
    <source>
        <dbReference type="ARBA" id="ARBA00022490"/>
    </source>
</evidence>
<dbReference type="GO" id="GO:0042803">
    <property type="term" value="F:protein homodimerization activity"/>
    <property type="evidence" value="ECO:0007669"/>
    <property type="project" value="UniProtKB-ARBA"/>
</dbReference>
<keyword evidence="15 22" id="KW-0408">Iron</keyword>
<reference evidence="24 25" key="1">
    <citation type="submission" date="2021-06" db="EMBL/GenBank/DDBJ databases">
        <title>Chromosome-level genome assembly of the red-tail catfish (Hemibagrus wyckioides).</title>
        <authorList>
            <person name="Shao F."/>
        </authorList>
    </citation>
    <scope>NUCLEOTIDE SEQUENCE [LARGE SCALE GENOMIC DNA]</scope>
    <source>
        <strain evidence="24">EC202008001</strain>
        <tissue evidence="24">Blood</tissue>
    </source>
</reference>
<dbReference type="Proteomes" id="UP000824219">
    <property type="component" value="Linkage Group LG28"/>
</dbReference>
<keyword evidence="12" id="KW-0828">Tyrosine catabolism</keyword>
<evidence type="ECO:0000256" key="1">
    <source>
        <dbReference type="ARBA" id="ARBA00004395"/>
    </source>
</evidence>
<evidence type="ECO:0000256" key="22">
    <source>
        <dbReference type="PIRSR" id="PIRSR009283-1"/>
    </source>
</evidence>
<comment type="cofactor">
    <cofactor evidence="22">
        <name>Fe cation</name>
        <dbReference type="ChEBI" id="CHEBI:24875"/>
    </cofactor>
    <text evidence="22">Binds 1 Fe cation per subunit.</text>
</comment>
<evidence type="ECO:0000256" key="16">
    <source>
        <dbReference type="ARBA" id="ARBA00023034"/>
    </source>
</evidence>
<dbReference type="EMBL" id="JAHKSW010000028">
    <property type="protein sequence ID" value="KAG7314725.1"/>
    <property type="molecule type" value="Genomic_DNA"/>
</dbReference>
<evidence type="ECO:0000256" key="17">
    <source>
        <dbReference type="ARBA" id="ARBA00023136"/>
    </source>
</evidence>
<dbReference type="SUPFAM" id="SSF54593">
    <property type="entry name" value="Glyoxalase/Bleomycin resistance protein/Dihydroxybiphenyl dioxygenase"/>
    <property type="match status" value="1"/>
</dbReference>
<dbReference type="GO" id="GO:0046872">
    <property type="term" value="F:metal ion binding"/>
    <property type="evidence" value="ECO:0007669"/>
    <property type="project" value="UniProtKB-KW"/>
</dbReference>
<feature type="domain" description="VOC" evidence="23">
    <location>
        <begin position="18"/>
        <end position="149"/>
    </location>
</feature>
<evidence type="ECO:0000313" key="24">
    <source>
        <dbReference type="EMBL" id="KAG7314725.1"/>
    </source>
</evidence>
<evidence type="ECO:0000256" key="9">
    <source>
        <dbReference type="ARBA" id="ARBA00022723"/>
    </source>
</evidence>
<evidence type="ECO:0000256" key="15">
    <source>
        <dbReference type="ARBA" id="ARBA00023004"/>
    </source>
</evidence>
<feature type="binding site" evidence="22">
    <location>
        <position position="184"/>
    </location>
    <ligand>
        <name>Fe cation</name>
        <dbReference type="ChEBI" id="CHEBI:24875"/>
    </ligand>
</feature>
<dbReference type="GO" id="GO:0006572">
    <property type="term" value="P:L-tyrosine catabolic process"/>
    <property type="evidence" value="ECO:0007669"/>
    <property type="project" value="UniProtKB-KW"/>
</dbReference>
<comment type="catalytic activity">
    <reaction evidence="20">
        <text>3-(4-hydroxyphenyl)pyruvate + O2 = homogentisate + CO2</text>
        <dbReference type="Rhea" id="RHEA:16189"/>
        <dbReference type="ChEBI" id="CHEBI:15379"/>
        <dbReference type="ChEBI" id="CHEBI:16169"/>
        <dbReference type="ChEBI" id="CHEBI:16526"/>
        <dbReference type="ChEBI" id="CHEBI:36242"/>
        <dbReference type="EC" id="1.13.11.27"/>
    </reaction>
    <physiologicalReaction direction="left-to-right" evidence="20">
        <dbReference type="Rhea" id="RHEA:16190"/>
    </physiologicalReaction>
</comment>
<dbReference type="InterPro" id="IPR041735">
    <property type="entry name" value="4OHPhenylPyrv_dOase_C"/>
</dbReference>
<keyword evidence="16" id="KW-0333">Golgi apparatus</keyword>
<keyword evidence="25" id="KW-1185">Reference proteome</keyword>
<dbReference type="InterPro" id="IPR029068">
    <property type="entry name" value="Glyas_Bleomycin-R_OHBP_Dase"/>
</dbReference>
<dbReference type="InterPro" id="IPR005956">
    <property type="entry name" value="4OHPhenylPyrv_dOase"/>
</dbReference>
<keyword evidence="10" id="KW-0677">Repeat</keyword>
<dbReference type="AlphaFoldDB" id="A0A9D3N383"/>
<evidence type="ECO:0000256" key="18">
    <source>
        <dbReference type="ARBA" id="ARBA00023232"/>
    </source>
</evidence>
<dbReference type="OrthoDB" id="414569at2759"/>
<dbReference type="InterPro" id="IPR004360">
    <property type="entry name" value="Glyas_Fos-R_dOase_dom"/>
</dbReference>
<organism evidence="24 25">
    <name type="scientific">Hemibagrus wyckioides</name>
    <dbReference type="NCBI Taxonomy" id="337641"/>
    <lineage>
        <taxon>Eukaryota</taxon>
        <taxon>Metazoa</taxon>
        <taxon>Chordata</taxon>
        <taxon>Craniata</taxon>
        <taxon>Vertebrata</taxon>
        <taxon>Euteleostomi</taxon>
        <taxon>Actinopterygii</taxon>
        <taxon>Neopterygii</taxon>
        <taxon>Teleostei</taxon>
        <taxon>Ostariophysi</taxon>
        <taxon>Siluriformes</taxon>
        <taxon>Bagridae</taxon>
        <taxon>Hemibagrus</taxon>
    </lineage>
</organism>
<dbReference type="PANTHER" id="PTHR11959">
    <property type="entry name" value="4-HYDROXYPHENYLPYRUVATE DIOXYGENASE"/>
    <property type="match status" value="1"/>
</dbReference>
<evidence type="ECO:0000313" key="25">
    <source>
        <dbReference type="Proteomes" id="UP000824219"/>
    </source>
</evidence>
<name>A0A9D3N383_9TELE</name>
<accession>A0A9D3N383</accession>
<evidence type="ECO:0000256" key="7">
    <source>
        <dbReference type="ARBA" id="ARBA00018452"/>
    </source>
</evidence>
<comment type="pathway">
    <text evidence="4">Amino-acid degradation; L-phenylalanine degradation; acetoacetate and fumarate from L-phenylalanine: step 3/6.</text>
</comment>
<dbReference type="CDD" id="cd07250">
    <property type="entry name" value="HPPD_C_like"/>
    <property type="match status" value="1"/>
</dbReference>
<keyword evidence="17" id="KW-0472">Membrane</keyword>
<evidence type="ECO:0000256" key="20">
    <source>
        <dbReference type="ARBA" id="ARBA00048047"/>
    </source>
</evidence>
<dbReference type="GO" id="GO:0003868">
    <property type="term" value="F:4-hydroxyphenylpyruvate dioxygenase activity"/>
    <property type="evidence" value="ECO:0007669"/>
    <property type="project" value="UniProtKB-EC"/>
</dbReference>
<dbReference type="Pfam" id="PF00903">
    <property type="entry name" value="Glyoxalase"/>
    <property type="match status" value="2"/>
</dbReference>
<evidence type="ECO:0000256" key="11">
    <source>
        <dbReference type="ARBA" id="ARBA00022824"/>
    </source>
</evidence>
<keyword evidence="8" id="KW-0963">Cytoplasm</keyword>
<comment type="similarity">
    <text evidence="5 21">Belongs to the 4HPPD family.</text>
</comment>
<evidence type="ECO:0000256" key="13">
    <source>
        <dbReference type="ARBA" id="ARBA00022964"/>
    </source>
</evidence>
<evidence type="ECO:0000256" key="19">
    <source>
        <dbReference type="ARBA" id="ARBA00033727"/>
    </source>
</evidence>
<keyword evidence="11" id="KW-0256">Endoplasmic reticulum</keyword>
<keyword evidence="14" id="KW-0560">Oxidoreductase</keyword>
<dbReference type="PROSITE" id="PS51819">
    <property type="entry name" value="VOC"/>
    <property type="match status" value="2"/>
</dbReference>
<evidence type="ECO:0000256" key="14">
    <source>
        <dbReference type="ARBA" id="ARBA00023002"/>
    </source>
</evidence>
<dbReference type="FunFam" id="3.10.180.10:FF:000008">
    <property type="entry name" value="4-hydroxyphenylpyruvate dioxygenase"/>
    <property type="match status" value="1"/>
</dbReference>
<feature type="binding site" evidence="22">
    <location>
        <position position="350"/>
    </location>
    <ligand>
        <name>Fe cation</name>
        <dbReference type="ChEBI" id="CHEBI:24875"/>
    </ligand>
</feature>
<comment type="function">
    <text evidence="19">Catalyzes the conversion of 4-hydroxyphenylpyruvic acid to homogentisic acid, one of the steps in tyrosine catabolism.</text>
</comment>
<keyword evidence="13" id="KW-0223">Dioxygenase</keyword>
<dbReference type="InterPro" id="IPR037523">
    <property type="entry name" value="VOC_core"/>
</dbReference>
<evidence type="ECO:0000259" key="23">
    <source>
        <dbReference type="PROSITE" id="PS51819"/>
    </source>
</evidence>
<comment type="subunit">
    <text evidence="6">Homodimer.</text>
</comment>